<reference evidence="3 4" key="1">
    <citation type="submission" date="2014-04" db="EMBL/GenBank/DDBJ databases">
        <title>Genome evolution of avian class.</title>
        <authorList>
            <person name="Zhang G."/>
            <person name="Li C."/>
        </authorList>
    </citation>
    <scope>NUCLEOTIDE SEQUENCE [LARGE SCALE GENOMIC DNA]</scope>
    <source>
        <strain evidence="3">BGI_N338</strain>
    </source>
</reference>
<feature type="domain" description="E3 ubiquitin-protein ligase listerin HEAT repeat region" evidence="2">
    <location>
        <begin position="12"/>
        <end position="144"/>
    </location>
</feature>
<dbReference type="OrthoDB" id="6108at2759"/>
<dbReference type="EC" id="2.3.2.27" evidence="1"/>
<dbReference type="GO" id="GO:0016567">
    <property type="term" value="P:protein ubiquitination"/>
    <property type="evidence" value="ECO:0007669"/>
    <property type="project" value="UniProtKB-UniPathway"/>
</dbReference>
<protein>
    <recommendedName>
        <fullName evidence="1">E3 ubiquitin-protein ligase listerin</fullName>
        <ecNumber evidence="1">2.3.2.27</ecNumber>
    </recommendedName>
    <alternativeName>
        <fullName evidence="1">RING-type E3 ubiquitin transferase listerin</fullName>
    </alternativeName>
</protein>
<dbReference type="GO" id="GO:1990112">
    <property type="term" value="C:RQC complex"/>
    <property type="evidence" value="ECO:0007669"/>
    <property type="project" value="UniProtKB-UniRule"/>
</dbReference>
<accession>A0A094LT46</accession>
<comment type="function">
    <text evidence="1">E3 ubiquitin-protein ligase. Component of the ribosome quality control complex (RQC), a ribosome-associated complex that mediates ubiquitination and extraction of incompletely synthesized nascent chains for proteasomal degradation.</text>
</comment>
<keyword evidence="1" id="KW-0863">Zinc-finger</keyword>
<keyword evidence="4" id="KW-1185">Reference proteome</keyword>
<dbReference type="GO" id="GO:0072344">
    <property type="term" value="P:rescue of stalled ribosome"/>
    <property type="evidence" value="ECO:0007669"/>
    <property type="project" value="UniProtKB-UniRule"/>
</dbReference>
<evidence type="ECO:0000313" key="4">
    <source>
        <dbReference type="Proteomes" id="UP000053854"/>
    </source>
</evidence>
<dbReference type="GO" id="GO:1990116">
    <property type="term" value="P:ribosome-associated ubiquitin-dependent protein catabolic process"/>
    <property type="evidence" value="ECO:0007669"/>
    <property type="project" value="UniProtKB-UniRule"/>
</dbReference>
<dbReference type="GO" id="GO:0005829">
    <property type="term" value="C:cytosol"/>
    <property type="evidence" value="ECO:0007669"/>
    <property type="project" value="UniProtKB-UniRule"/>
</dbReference>
<evidence type="ECO:0000313" key="3">
    <source>
        <dbReference type="EMBL" id="KFZ66764.1"/>
    </source>
</evidence>
<dbReference type="GO" id="GO:0061630">
    <property type="term" value="F:ubiquitin protein ligase activity"/>
    <property type="evidence" value="ECO:0007669"/>
    <property type="project" value="UniProtKB-UniRule"/>
</dbReference>
<dbReference type="GO" id="GO:0008270">
    <property type="term" value="F:zinc ion binding"/>
    <property type="evidence" value="ECO:0007669"/>
    <property type="project" value="UniProtKB-KW"/>
</dbReference>
<feature type="non-terminal residue" evidence="3">
    <location>
        <position position="1"/>
    </location>
</feature>
<dbReference type="PANTHER" id="PTHR12389">
    <property type="entry name" value="ZINC FINGER PROTEIN 294"/>
    <property type="match status" value="1"/>
</dbReference>
<organism evidence="3 4">
    <name type="scientific">Podiceps cristatus</name>
    <name type="common">Great crested grebe</name>
    <dbReference type="NCBI Taxonomy" id="345573"/>
    <lineage>
        <taxon>Eukaryota</taxon>
        <taxon>Metazoa</taxon>
        <taxon>Chordata</taxon>
        <taxon>Craniata</taxon>
        <taxon>Vertebrata</taxon>
        <taxon>Euteleostomi</taxon>
        <taxon>Archelosauria</taxon>
        <taxon>Archosauria</taxon>
        <taxon>Dinosauria</taxon>
        <taxon>Saurischia</taxon>
        <taxon>Theropoda</taxon>
        <taxon>Coelurosauria</taxon>
        <taxon>Aves</taxon>
        <taxon>Neognathae</taxon>
        <taxon>Neoaves</taxon>
        <taxon>Mirandornithes</taxon>
        <taxon>Podicipediformes</taxon>
        <taxon>Podicipedidae</taxon>
        <taxon>Podiceps</taxon>
    </lineage>
</organism>
<dbReference type="PANTHER" id="PTHR12389:SF0">
    <property type="entry name" value="E3 UBIQUITIN-PROTEIN LIGASE LISTERIN"/>
    <property type="match status" value="1"/>
</dbReference>
<gene>
    <name evidence="3" type="ORF">N338_07131</name>
</gene>
<keyword evidence="1" id="KW-0862">Zinc</keyword>
<keyword evidence="1" id="KW-0479">Metal-binding</keyword>
<evidence type="ECO:0000259" key="2">
    <source>
        <dbReference type="Pfam" id="PF22999"/>
    </source>
</evidence>
<name>A0A094LT46_PODCR</name>
<dbReference type="Pfam" id="PF22999">
    <property type="entry name" value="LTN1_E3_ligase_6th"/>
    <property type="match status" value="1"/>
</dbReference>
<keyword evidence="1" id="KW-0808">Transferase</keyword>
<comment type="catalytic activity">
    <reaction evidence="1">
        <text>S-ubiquitinyl-[E2 ubiquitin-conjugating enzyme]-L-cysteine + [acceptor protein]-L-lysine = [E2 ubiquitin-conjugating enzyme]-L-cysteine + N(6)-ubiquitinyl-[acceptor protein]-L-lysine.</text>
        <dbReference type="EC" id="2.3.2.27"/>
    </reaction>
</comment>
<proteinExistence type="inferred from homology"/>
<dbReference type="Proteomes" id="UP000053854">
    <property type="component" value="Unassembled WGS sequence"/>
</dbReference>
<dbReference type="InterPro" id="IPR039795">
    <property type="entry name" value="LTN1/Rkr1"/>
</dbReference>
<comment type="similarity">
    <text evidence="1">Belongs to the LTN1 family.</text>
</comment>
<dbReference type="AlphaFoldDB" id="A0A094LT46"/>
<dbReference type="InterPro" id="IPR054477">
    <property type="entry name" value="LTN1_E3_ligase_6th"/>
</dbReference>
<dbReference type="EMBL" id="KL277267">
    <property type="protein sequence ID" value="KFZ66764.1"/>
    <property type="molecule type" value="Genomic_DNA"/>
</dbReference>
<keyword evidence="1" id="KW-0833">Ubl conjugation pathway</keyword>
<dbReference type="UniPathway" id="UPA00143"/>
<comment type="pathway">
    <text evidence="1">Protein modification; protein ubiquitination.</text>
</comment>
<dbReference type="GO" id="GO:0043023">
    <property type="term" value="F:ribosomal large subunit binding"/>
    <property type="evidence" value="ECO:0007669"/>
    <property type="project" value="TreeGrafter"/>
</dbReference>
<feature type="non-terminal residue" evidence="3">
    <location>
        <position position="145"/>
    </location>
</feature>
<evidence type="ECO:0000256" key="1">
    <source>
        <dbReference type="RuleBase" id="RU367090"/>
    </source>
</evidence>
<comment type="subunit">
    <text evidence="1">Component of the ribosome quality control complex (RQC).</text>
</comment>
<sequence>RLMPELPKFDDEDLKSYGDEEEESALSPPAALMSVLATQELLLENILECIPVGEFAVIQPRSDEFCLVLGYLLTWKLTLAFFKAASSQLRVLYSQYLRRTKSLNKLLYHLFRLMPENPVFSGPTSEVPNKETKTFFTEELHLDVK</sequence>